<dbReference type="InterPro" id="IPR003593">
    <property type="entry name" value="AAA+_ATPase"/>
</dbReference>
<dbReference type="SUPFAM" id="SSF52540">
    <property type="entry name" value="P-loop containing nucleoside triphosphate hydrolases"/>
    <property type="match status" value="1"/>
</dbReference>
<dbReference type="SMART" id="SM00382">
    <property type="entry name" value="AAA"/>
    <property type="match status" value="1"/>
</dbReference>
<evidence type="ECO:0000256" key="2">
    <source>
        <dbReference type="ARBA" id="ARBA00022448"/>
    </source>
</evidence>
<proteinExistence type="inferred from homology"/>
<evidence type="ECO:0000256" key="3">
    <source>
        <dbReference type="ARBA" id="ARBA00022741"/>
    </source>
</evidence>
<dbReference type="Pfam" id="PF00005">
    <property type="entry name" value="ABC_tran"/>
    <property type="match status" value="1"/>
</dbReference>
<dbReference type="PROSITE" id="PS50893">
    <property type="entry name" value="ABC_TRANSPORTER_2"/>
    <property type="match status" value="1"/>
</dbReference>
<reference evidence="6" key="1">
    <citation type="submission" date="2020-05" db="EMBL/GenBank/DDBJ databases">
        <authorList>
            <person name="Chiriac C."/>
            <person name="Salcher M."/>
            <person name="Ghai R."/>
            <person name="Kavagutti S V."/>
        </authorList>
    </citation>
    <scope>NUCLEOTIDE SEQUENCE</scope>
</reference>
<dbReference type="EMBL" id="CAEZSJ010000074">
    <property type="protein sequence ID" value="CAB4539767.1"/>
    <property type="molecule type" value="Genomic_DNA"/>
</dbReference>
<dbReference type="GO" id="GO:0140359">
    <property type="term" value="F:ABC-type transporter activity"/>
    <property type="evidence" value="ECO:0007669"/>
    <property type="project" value="InterPro"/>
</dbReference>
<dbReference type="InterPro" id="IPR015860">
    <property type="entry name" value="ABC_transpr_TagH-like"/>
</dbReference>
<evidence type="ECO:0000256" key="1">
    <source>
        <dbReference type="ARBA" id="ARBA00005417"/>
    </source>
</evidence>
<dbReference type="InterPro" id="IPR050683">
    <property type="entry name" value="Bact_Polysacc_Export_ATP-bd"/>
</dbReference>
<gene>
    <name evidence="6" type="ORF">UFOPK1425_00497</name>
</gene>
<protein>
    <submittedName>
        <fullName evidence="6">Unannotated protein</fullName>
    </submittedName>
</protein>
<dbReference type="GO" id="GO:0016020">
    <property type="term" value="C:membrane"/>
    <property type="evidence" value="ECO:0007669"/>
    <property type="project" value="InterPro"/>
</dbReference>
<evidence type="ECO:0000256" key="4">
    <source>
        <dbReference type="ARBA" id="ARBA00022840"/>
    </source>
</evidence>
<dbReference type="InterPro" id="IPR003439">
    <property type="entry name" value="ABC_transporter-like_ATP-bd"/>
</dbReference>
<feature type="domain" description="ABC transporter" evidence="5">
    <location>
        <begin position="30"/>
        <end position="249"/>
    </location>
</feature>
<name>A0A6J6BMD5_9ZZZZ</name>
<accession>A0A6J6BMD5</accession>
<keyword evidence="4" id="KW-0067">ATP-binding</keyword>
<dbReference type="InterPro" id="IPR027417">
    <property type="entry name" value="P-loop_NTPase"/>
</dbReference>
<organism evidence="6">
    <name type="scientific">freshwater metagenome</name>
    <dbReference type="NCBI Taxonomy" id="449393"/>
    <lineage>
        <taxon>unclassified sequences</taxon>
        <taxon>metagenomes</taxon>
        <taxon>ecological metagenomes</taxon>
    </lineage>
</organism>
<evidence type="ECO:0000259" key="5">
    <source>
        <dbReference type="PROSITE" id="PS50893"/>
    </source>
</evidence>
<sequence length="251" mass="27700">MTKRSSDEVIVDLTNVSMRYRRTRHRSSSLKQTAIHAVKHRINYEQFYALDDISIQVKRGETLAVLGRNGAGKSTLLRVVARVLPPTKGRVIIRGKVAPMIELGAGFNPELTGVENILLYGSLLGRPIKELRARIEPIAEWAGLTAHLDVPLRAYSSGMVARLAFATATDTTPELLLIDEILSVGDEAFQVKSRERTLQLMNSGCAVIMVTHNLASITEYSDRAIYLEAGKIKAQGSSEKVIAKYKADLKK</sequence>
<dbReference type="CDD" id="cd03220">
    <property type="entry name" value="ABC_KpsT_Wzt"/>
    <property type="match status" value="1"/>
</dbReference>
<evidence type="ECO:0000313" key="6">
    <source>
        <dbReference type="EMBL" id="CAB4539767.1"/>
    </source>
</evidence>
<comment type="similarity">
    <text evidence="1">Belongs to the ABC transporter superfamily.</text>
</comment>
<dbReference type="AlphaFoldDB" id="A0A6J6BMD5"/>
<keyword evidence="2" id="KW-0813">Transport</keyword>
<dbReference type="GO" id="GO:0005524">
    <property type="term" value="F:ATP binding"/>
    <property type="evidence" value="ECO:0007669"/>
    <property type="project" value="UniProtKB-KW"/>
</dbReference>
<dbReference type="PANTHER" id="PTHR46743">
    <property type="entry name" value="TEICHOIC ACIDS EXPORT ATP-BINDING PROTEIN TAGH"/>
    <property type="match status" value="1"/>
</dbReference>
<keyword evidence="3" id="KW-0547">Nucleotide-binding</keyword>
<dbReference type="Gene3D" id="3.40.50.300">
    <property type="entry name" value="P-loop containing nucleotide triphosphate hydrolases"/>
    <property type="match status" value="1"/>
</dbReference>
<dbReference type="PANTHER" id="PTHR46743:SF2">
    <property type="entry name" value="TEICHOIC ACIDS EXPORT ATP-BINDING PROTEIN TAGH"/>
    <property type="match status" value="1"/>
</dbReference>
<dbReference type="GO" id="GO:0016887">
    <property type="term" value="F:ATP hydrolysis activity"/>
    <property type="evidence" value="ECO:0007669"/>
    <property type="project" value="InterPro"/>
</dbReference>